<evidence type="ECO:0000313" key="10">
    <source>
        <dbReference type="Proteomes" id="UP000006175"/>
    </source>
</evidence>
<dbReference type="SUPFAM" id="SSF53383">
    <property type="entry name" value="PLP-dependent transferases"/>
    <property type="match status" value="1"/>
</dbReference>
<reference evidence="9 10" key="1">
    <citation type="journal article" date="2012" name="J. Bacteriol.">
        <title>Complete Genome Sequence of Desulfurococcus fermentans, a Hyperthermophilic Cellulolytic Crenarchaeon Isolated from a Freshwater Hot Spring in Kamchatka, Russia.</title>
        <authorList>
            <person name="Susanti D."/>
            <person name="Johnson E.F."/>
            <person name="Rodriguez J.R."/>
            <person name="Anderson I."/>
            <person name="Perevalova A.A."/>
            <person name="Kyrpides N."/>
            <person name="Lucas S."/>
            <person name="Han J."/>
            <person name="Lapidus A."/>
            <person name="Cheng J.F."/>
            <person name="Goodwin L."/>
            <person name="Pitluck S."/>
            <person name="Mavrommatis K."/>
            <person name="Peters L."/>
            <person name="Land M.L."/>
            <person name="Hauser L."/>
            <person name="Gopalan V."/>
            <person name="Chan P.P."/>
            <person name="Lowe T.M."/>
            <person name="Atomi H."/>
            <person name="Bonch-Osmolovskaya E.A."/>
            <person name="Woyke T."/>
            <person name="Mukhopadhyay B."/>
        </authorList>
    </citation>
    <scope>NUCLEOTIDE SEQUENCE [LARGE SCALE GENOMIC DNA]</scope>
    <source>
        <strain evidence="9 10">DSM 16532</strain>
    </source>
</reference>
<dbReference type="Gene3D" id="3.40.640.10">
    <property type="entry name" value="Type I PLP-dependent aspartate aminotransferase-like (Major domain)"/>
    <property type="match status" value="1"/>
</dbReference>
<dbReference type="Proteomes" id="UP000006175">
    <property type="component" value="Chromosome"/>
</dbReference>
<evidence type="ECO:0000256" key="7">
    <source>
        <dbReference type="RuleBase" id="RU004504"/>
    </source>
</evidence>
<dbReference type="HOGENOM" id="CLU_027686_5_0_2"/>
<organism evidence="9 10">
    <name type="scientific">Desulfurococcus amylolyticus DSM 16532</name>
    <dbReference type="NCBI Taxonomy" id="768672"/>
    <lineage>
        <taxon>Archaea</taxon>
        <taxon>Thermoproteota</taxon>
        <taxon>Thermoprotei</taxon>
        <taxon>Desulfurococcales</taxon>
        <taxon>Desulfurococcaceae</taxon>
        <taxon>Desulfurococcus</taxon>
    </lineage>
</organism>
<dbReference type="InterPro" id="IPR000192">
    <property type="entry name" value="Aminotrans_V_dom"/>
</dbReference>
<keyword evidence="5" id="KW-0663">Pyridoxal phosphate</keyword>
<name>I3XT48_DESAM</name>
<dbReference type="PANTHER" id="PTHR21152:SF24">
    <property type="entry name" value="ALANINE--GLYOXYLATE AMINOTRANSFERASE 1"/>
    <property type="match status" value="1"/>
</dbReference>
<dbReference type="eggNOG" id="arCOG00082">
    <property type="taxonomic scope" value="Archaea"/>
</dbReference>
<accession>I3XT48</accession>
<dbReference type="GO" id="GO:0008453">
    <property type="term" value="F:alanine-glyoxylate transaminase activity"/>
    <property type="evidence" value="ECO:0007669"/>
    <property type="project" value="TreeGrafter"/>
</dbReference>
<dbReference type="GO" id="GO:0019265">
    <property type="term" value="P:glycine biosynthetic process, by transamination of glyoxylate"/>
    <property type="evidence" value="ECO:0007669"/>
    <property type="project" value="TreeGrafter"/>
</dbReference>
<dbReference type="PANTHER" id="PTHR21152">
    <property type="entry name" value="AMINOTRANSFERASE CLASS V"/>
    <property type="match status" value="1"/>
</dbReference>
<comment type="similarity">
    <text evidence="2 6">Belongs to the class-V pyridoxal-phosphate-dependent aminotransferase family.</text>
</comment>
<dbReference type="Gene3D" id="3.90.1150.10">
    <property type="entry name" value="Aspartate Aminotransferase, domain 1"/>
    <property type="match status" value="1"/>
</dbReference>
<dbReference type="InterPro" id="IPR015421">
    <property type="entry name" value="PyrdxlP-dep_Trfase_major"/>
</dbReference>
<dbReference type="KEGG" id="dfd:Desfe_1253"/>
<evidence type="ECO:0000256" key="3">
    <source>
        <dbReference type="ARBA" id="ARBA00022576"/>
    </source>
</evidence>
<dbReference type="EMBL" id="CP003321">
    <property type="protein sequence ID" value="AFL67122.1"/>
    <property type="molecule type" value="Genomic_DNA"/>
</dbReference>
<dbReference type="GO" id="GO:0004760">
    <property type="term" value="F:L-serine-pyruvate transaminase activity"/>
    <property type="evidence" value="ECO:0007669"/>
    <property type="project" value="TreeGrafter"/>
</dbReference>
<dbReference type="GeneID" id="13061649"/>
<sequence length="390" mass="42737">MSERRLVMVPGPINYEPSVLRELAVSGLDHTSPEFVEIFADALGKLREIVYAGKEHQPVVIAGTGTLGMEASVTNFLTKGNRVLVVSNGYFGDRFKELLSRYPVKTDVLRPDTIGNGVEASRIIEVVEKEGYDLVTLTHVDTSTGVLQPIREVGKKLRNTGTILVVDGVCSVGGEEINLVEDGVDVLFTGSQKALGVPPGLAIIWLSPKALEKLKELKEPLSPYYMDLKKWVEVMRSYEEKKPVYFGTPAVNLVVALRKSLELILREGMENRVRRHMVLSEAFREAMKALGLGILASEKYTAHTITAVKLPSGIDAGLLVSFARSAGVAIARGLLKEVNYFRVGHMGPVNANDIIATIAVIERALYRQGYLSRLGDGLLRAQEVLARHGF</sequence>
<evidence type="ECO:0000256" key="5">
    <source>
        <dbReference type="ARBA" id="ARBA00022898"/>
    </source>
</evidence>
<dbReference type="InterPro" id="IPR015422">
    <property type="entry name" value="PyrdxlP-dep_Trfase_small"/>
</dbReference>
<dbReference type="PROSITE" id="PS00595">
    <property type="entry name" value="AA_TRANSFER_CLASS_5"/>
    <property type="match status" value="1"/>
</dbReference>
<dbReference type="OrthoDB" id="35685at2157"/>
<dbReference type="InterPro" id="IPR024169">
    <property type="entry name" value="SP_NH2Trfase/AEP_transaminase"/>
</dbReference>
<protein>
    <submittedName>
        <fullName evidence="9">Aminotransferase class V</fullName>
    </submittedName>
</protein>
<dbReference type="InterPro" id="IPR020578">
    <property type="entry name" value="Aminotrans_V_PyrdxlP_BS"/>
</dbReference>
<proteinExistence type="inferred from homology"/>
<dbReference type="RefSeq" id="WP_014768016.1">
    <property type="nucleotide sequence ID" value="NC_018001.1"/>
</dbReference>
<keyword evidence="3 9" id="KW-0032">Aminotransferase</keyword>
<evidence type="ECO:0000256" key="6">
    <source>
        <dbReference type="RuleBase" id="RU004075"/>
    </source>
</evidence>
<comment type="cofactor">
    <cofactor evidence="1 7">
        <name>pyridoxal 5'-phosphate</name>
        <dbReference type="ChEBI" id="CHEBI:597326"/>
    </cofactor>
</comment>
<evidence type="ECO:0000256" key="2">
    <source>
        <dbReference type="ARBA" id="ARBA00009236"/>
    </source>
</evidence>
<keyword evidence="4 9" id="KW-0808">Transferase</keyword>
<feature type="domain" description="Aminotransferase class V" evidence="8">
    <location>
        <begin position="25"/>
        <end position="333"/>
    </location>
</feature>
<keyword evidence="10" id="KW-1185">Reference proteome</keyword>
<evidence type="ECO:0000313" key="9">
    <source>
        <dbReference type="EMBL" id="AFL67122.1"/>
    </source>
</evidence>
<evidence type="ECO:0000256" key="4">
    <source>
        <dbReference type="ARBA" id="ARBA00022679"/>
    </source>
</evidence>
<dbReference type="Pfam" id="PF00266">
    <property type="entry name" value="Aminotran_5"/>
    <property type="match status" value="1"/>
</dbReference>
<evidence type="ECO:0000256" key="1">
    <source>
        <dbReference type="ARBA" id="ARBA00001933"/>
    </source>
</evidence>
<dbReference type="InterPro" id="IPR015424">
    <property type="entry name" value="PyrdxlP-dep_Trfase"/>
</dbReference>
<dbReference type="PIRSF" id="PIRSF000524">
    <property type="entry name" value="SPT"/>
    <property type="match status" value="1"/>
</dbReference>
<dbReference type="FunFam" id="3.40.640.10:FF:000027">
    <property type="entry name" value="Serine--pyruvate aminotransferase, mitochondrial"/>
    <property type="match status" value="1"/>
</dbReference>
<evidence type="ECO:0000259" key="8">
    <source>
        <dbReference type="Pfam" id="PF00266"/>
    </source>
</evidence>
<gene>
    <name evidence="9" type="ORF">Desfe_1253</name>
</gene>
<dbReference type="AlphaFoldDB" id="I3XT48"/>